<dbReference type="Proteomes" id="UP000663879">
    <property type="component" value="Unassembled WGS sequence"/>
</dbReference>
<keyword evidence="2" id="KW-1185">Reference proteome</keyword>
<reference evidence="1" key="1">
    <citation type="submission" date="2021-02" db="EMBL/GenBank/DDBJ databases">
        <authorList>
            <person name="Nowell W R."/>
        </authorList>
    </citation>
    <scope>NUCLEOTIDE SEQUENCE</scope>
    <source>
        <strain evidence="1">Ploen Becks lab</strain>
    </source>
</reference>
<proteinExistence type="predicted"/>
<name>A0A814PS25_9BILA</name>
<comment type="caution">
    <text evidence="1">The sequence shown here is derived from an EMBL/GenBank/DDBJ whole genome shotgun (WGS) entry which is preliminary data.</text>
</comment>
<dbReference type="EMBL" id="CAJNOC010008082">
    <property type="protein sequence ID" value="CAF1109674.1"/>
    <property type="molecule type" value="Genomic_DNA"/>
</dbReference>
<dbReference type="AlphaFoldDB" id="A0A814PS25"/>
<accession>A0A814PS25</accession>
<evidence type="ECO:0000313" key="1">
    <source>
        <dbReference type="EMBL" id="CAF1109674.1"/>
    </source>
</evidence>
<evidence type="ECO:0000313" key="2">
    <source>
        <dbReference type="Proteomes" id="UP000663879"/>
    </source>
</evidence>
<organism evidence="1 2">
    <name type="scientific">Brachionus calyciflorus</name>
    <dbReference type="NCBI Taxonomy" id="104777"/>
    <lineage>
        <taxon>Eukaryota</taxon>
        <taxon>Metazoa</taxon>
        <taxon>Spiralia</taxon>
        <taxon>Gnathifera</taxon>
        <taxon>Rotifera</taxon>
        <taxon>Eurotatoria</taxon>
        <taxon>Monogononta</taxon>
        <taxon>Pseudotrocha</taxon>
        <taxon>Ploima</taxon>
        <taxon>Brachionidae</taxon>
        <taxon>Brachionus</taxon>
    </lineage>
</organism>
<protein>
    <submittedName>
        <fullName evidence="1">Uncharacterized protein</fullName>
    </submittedName>
</protein>
<sequence length="76" mass="8797">MEKELDKNTNLNYTLRQLEFFLNNLTNGLDNYTKFKNINKNIRDPDSDLISPKVKQMPKLKAMTTYSGVLVSISNN</sequence>
<gene>
    <name evidence="1" type="ORF">OXX778_LOCUS21564</name>
</gene>